<sequence length="331" mass="36998">MPSFLDLPRELRDKILSLAISAPIPAPESHSATGDGDRVELSNTEFTGYAKHDGVKYRKQMNRTIFIPTLLVNRQLHEETLTAIARLSTKHTYILDIMLVDGYFLWPTWLSVPTLSSMVDKVHTSIRNDHTSKRVYSGFAGGSGGPPIVVWPLLGILDRFLRVGPVVNPAAKAHGTMAIGVLELDVITPEVAENLFIPHEGCWDTLRKHGWSENESDVKYIIPASYLVAFLEEHLDRLLSMGGEHSDYGRLLIERIGTVRLMLDGVLYHEWNMAQVLACVRFSESFSSYPGFSRGNLAKFKEWKLEAYQIRAQLGLPTIPSQDGTPTDNVA</sequence>
<gene>
    <name evidence="1" type="ORF">G7Y89_g8621</name>
</gene>
<evidence type="ECO:0000313" key="2">
    <source>
        <dbReference type="Proteomes" id="UP000566819"/>
    </source>
</evidence>
<protein>
    <submittedName>
        <fullName evidence="1">Uncharacterized protein</fullName>
    </submittedName>
</protein>
<dbReference type="EMBL" id="JAAMPI010000665">
    <property type="protein sequence ID" value="KAF4629525.1"/>
    <property type="molecule type" value="Genomic_DNA"/>
</dbReference>
<accession>A0A8H4RG96</accession>
<organism evidence="1 2">
    <name type="scientific">Cudoniella acicularis</name>
    <dbReference type="NCBI Taxonomy" id="354080"/>
    <lineage>
        <taxon>Eukaryota</taxon>
        <taxon>Fungi</taxon>
        <taxon>Dikarya</taxon>
        <taxon>Ascomycota</taxon>
        <taxon>Pezizomycotina</taxon>
        <taxon>Leotiomycetes</taxon>
        <taxon>Helotiales</taxon>
        <taxon>Tricladiaceae</taxon>
        <taxon>Cudoniella</taxon>
    </lineage>
</organism>
<name>A0A8H4RG96_9HELO</name>
<evidence type="ECO:0000313" key="1">
    <source>
        <dbReference type="EMBL" id="KAF4629525.1"/>
    </source>
</evidence>
<keyword evidence="2" id="KW-1185">Reference proteome</keyword>
<proteinExistence type="predicted"/>
<comment type="caution">
    <text evidence="1">The sequence shown here is derived from an EMBL/GenBank/DDBJ whole genome shotgun (WGS) entry which is preliminary data.</text>
</comment>
<dbReference type="Proteomes" id="UP000566819">
    <property type="component" value="Unassembled WGS sequence"/>
</dbReference>
<dbReference type="OrthoDB" id="2823490at2759"/>
<reference evidence="1 2" key="1">
    <citation type="submission" date="2020-03" db="EMBL/GenBank/DDBJ databases">
        <title>Draft Genome Sequence of Cudoniella acicularis.</title>
        <authorList>
            <person name="Buettner E."/>
            <person name="Kellner H."/>
        </authorList>
    </citation>
    <scope>NUCLEOTIDE SEQUENCE [LARGE SCALE GENOMIC DNA]</scope>
    <source>
        <strain evidence="1 2">DSM 108380</strain>
    </source>
</reference>
<dbReference type="AlphaFoldDB" id="A0A8H4RG96"/>